<protein>
    <submittedName>
        <fullName evidence="1">TBC1 domain family member 12</fullName>
    </submittedName>
</protein>
<reference evidence="1" key="1">
    <citation type="submission" date="2023-04" db="EMBL/GenBank/DDBJ databases">
        <title>Chromosome-level genome of Chaenocephalus aceratus.</title>
        <authorList>
            <person name="Park H."/>
        </authorList>
    </citation>
    <scope>NUCLEOTIDE SEQUENCE</scope>
    <source>
        <strain evidence="1">DE</strain>
        <tissue evidence="1">Muscle</tissue>
    </source>
</reference>
<dbReference type="GO" id="GO:0031267">
    <property type="term" value="F:small GTPase binding"/>
    <property type="evidence" value="ECO:0007669"/>
    <property type="project" value="TreeGrafter"/>
</dbReference>
<dbReference type="InterPro" id="IPR035969">
    <property type="entry name" value="Rab-GAP_TBC_sf"/>
</dbReference>
<dbReference type="EMBL" id="JASDAP010000024">
    <property type="protein sequence ID" value="KAK1881403.1"/>
    <property type="molecule type" value="Genomic_DNA"/>
</dbReference>
<dbReference type="PANTHER" id="PTHR47219">
    <property type="entry name" value="RAB GTPASE-ACTIVATING PROTEIN 1-LIKE"/>
    <property type="match status" value="1"/>
</dbReference>
<comment type="caution">
    <text evidence="1">The sequence shown here is derived from an EMBL/GenBank/DDBJ whole genome shotgun (WGS) entry which is preliminary data.</text>
</comment>
<dbReference type="SUPFAM" id="SSF47923">
    <property type="entry name" value="Ypt/Rab-GAP domain of gyp1p"/>
    <property type="match status" value="1"/>
</dbReference>
<keyword evidence="2" id="KW-1185">Reference proteome</keyword>
<dbReference type="Gene3D" id="1.10.472.80">
    <property type="entry name" value="Ypt/Rab-GAP domain of gyp1p, domain 3"/>
    <property type="match status" value="1"/>
</dbReference>
<evidence type="ECO:0000313" key="1">
    <source>
        <dbReference type="EMBL" id="KAK1881403.1"/>
    </source>
</evidence>
<dbReference type="InterPro" id="IPR050302">
    <property type="entry name" value="Rab_GAP_TBC_domain"/>
</dbReference>
<dbReference type="AlphaFoldDB" id="A0AAD9EU16"/>
<evidence type="ECO:0000313" key="2">
    <source>
        <dbReference type="Proteomes" id="UP001228049"/>
    </source>
</evidence>
<gene>
    <name evidence="1" type="ORF">KUDE01_024569</name>
</gene>
<dbReference type="PANTHER" id="PTHR47219:SF15">
    <property type="entry name" value="TBC1 DOMAIN FAMILY MEMBER 12 ISOFORM X1"/>
    <property type="match status" value="1"/>
</dbReference>
<proteinExistence type="predicted"/>
<name>A0AAD9EU16_DISEL</name>
<organism evidence="1 2">
    <name type="scientific">Dissostichus eleginoides</name>
    <name type="common">Patagonian toothfish</name>
    <name type="synonym">Dissostichus amissus</name>
    <dbReference type="NCBI Taxonomy" id="100907"/>
    <lineage>
        <taxon>Eukaryota</taxon>
        <taxon>Metazoa</taxon>
        <taxon>Chordata</taxon>
        <taxon>Craniata</taxon>
        <taxon>Vertebrata</taxon>
        <taxon>Euteleostomi</taxon>
        <taxon>Actinopterygii</taxon>
        <taxon>Neopterygii</taxon>
        <taxon>Teleostei</taxon>
        <taxon>Neoteleostei</taxon>
        <taxon>Acanthomorphata</taxon>
        <taxon>Eupercaria</taxon>
        <taxon>Perciformes</taxon>
        <taxon>Notothenioidei</taxon>
        <taxon>Nototheniidae</taxon>
        <taxon>Dissostichus</taxon>
    </lineage>
</organism>
<sequence>MAAVLLLNMEELQVFISLSNLSNRPCRRAFSRGDHPTVHPSLQMLRYFGAFQPLPLEVSCRVWDVYLRDGEDFLFRTALGILSLHQNILLELELVSIAQFLSRLPEEELLSDRLFSCIAATPPLSGNRKWTQPRSKKRRPSFRRLLKTSA</sequence>
<accession>A0AAD9EU16</accession>
<dbReference type="GO" id="GO:0005096">
    <property type="term" value="F:GTPase activator activity"/>
    <property type="evidence" value="ECO:0007669"/>
    <property type="project" value="TreeGrafter"/>
</dbReference>
<dbReference type="Proteomes" id="UP001228049">
    <property type="component" value="Unassembled WGS sequence"/>
</dbReference>